<keyword evidence="6 7" id="KW-0539">Nucleus</keyword>
<gene>
    <name evidence="10" type="primary">H13</name>
    <name evidence="10" type="ORF">g.142171</name>
</gene>
<dbReference type="GO" id="GO:0030261">
    <property type="term" value="P:chromosome condensation"/>
    <property type="evidence" value="ECO:0007669"/>
    <property type="project" value="TreeGrafter"/>
</dbReference>
<evidence type="ECO:0000256" key="6">
    <source>
        <dbReference type="ARBA" id="ARBA00023242"/>
    </source>
</evidence>
<evidence type="ECO:0000256" key="7">
    <source>
        <dbReference type="RuleBase" id="RU003894"/>
    </source>
</evidence>
<dbReference type="GO" id="GO:0003690">
    <property type="term" value="F:double-stranded DNA binding"/>
    <property type="evidence" value="ECO:0007669"/>
    <property type="project" value="TreeGrafter"/>
</dbReference>
<dbReference type="SUPFAM" id="SSF46785">
    <property type="entry name" value="Winged helix' DNA-binding domain"/>
    <property type="match status" value="1"/>
</dbReference>
<dbReference type="GO" id="GO:0000786">
    <property type="term" value="C:nucleosome"/>
    <property type="evidence" value="ECO:0007669"/>
    <property type="project" value="InterPro"/>
</dbReference>
<feature type="domain" description="H15" evidence="9">
    <location>
        <begin position="44"/>
        <end position="118"/>
    </location>
</feature>
<evidence type="ECO:0000256" key="4">
    <source>
        <dbReference type="ARBA" id="ARBA00022454"/>
    </source>
</evidence>
<feature type="region of interest" description="Disordered" evidence="8">
    <location>
        <begin position="1"/>
        <end position="30"/>
    </location>
</feature>
<dbReference type="GO" id="GO:0030527">
    <property type="term" value="F:structural constituent of chromatin"/>
    <property type="evidence" value="ECO:0007669"/>
    <property type="project" value="InterPro"/>
</dbReference>
<dbReference type="PROSITE" id="PS51504">
    <property type="entry name" value="H15"/>
    <property type="match status" value="1"/>
</dbReference>
<dbReference type="InterPro" id="IPR036388">
    <property type="entry name" value="WH-like_DNA-bd_sf"/>
</dbReference>
<feature type="region of interest" description="Disordered" evidence="8">
    <location>
        <begin position="132"/>
        <end position="157"/>
    </location>
</feature>
<reference evidence="10" key="1">
    <citation type="submission" date="2018-04" db="EMBL/GenBank/DDBJ databases">
        <title>Transcriptome of Schizaphis graminum biotype I.</title>
        <authorList>
            <person name="Scully E.D."/>
            <person name="Geib S.M."/>
            <person name="Palmer N.A."/>
            <person name="Koch K."/>
            <person name="Bradshaw J."/>
            <person name="Heng-Moss T."/>
            <person name="Sarath G."/>
        </authorList>
    </citation>
    <scope>NUCLEOTIDE SEQUENCE</scope>
</reference>
<evidence type="ECO:0000313" key="10">
    <source>
        <dbReference type="EMBL" id="MBY19459.1"/>
    </source>
</evidence>
<evidence type="ECO:0000256" key="2">
    <source>
        <dbReference type="ARBA" id="ARBA00004123"/>
    </source>
</evidence>
<organism evidence="10">
    <name type="scientific">Schizaphis graminum</name>
    <name type="common">Green bug aphid</name>
    <dbReference type="NCBI Taxonomy" id="13262"/>
    <lineage>
        <taxon>Eukaryota</taxon>
        <taxon>Metazoa</taxon>
        <taxon>Ecdysozoa</taxon>
        <taxon>Arthropoda</taxon>
        <taxon>Hexapoda</taxon>
        <taxon>Insecta</taxon>
        <taxon>Pterygota</taxon>
        <taxon>Neoptera</taxon>
        <taxon>Paraneoptera</taxon>
        <taxon>Hemiptera</taxon>
        <taxon>Sternorrhyncha</taxon>
        <taxon>Aphidomorpha</taxon>
        <taxon>Aphidoidea</taxon>
        <taxon>Aphididae</taxon>
        <taxon>Aphidini</taxon>
        <taxon>Schizaphis</taxon>
    </lineage>
</organism>
<comment type="function">
    <text evidence="1">Histones H1 are necessary for the condensation of nucleosome chains into higher-order structures.</text>
</comment>
<comment type="subcellular location">
    <subcellularLocation>
        <location evidence="3">Chromosome</location>
    </subcellularLocation>
    <subcellularLocation>
        <location evidence="2 7">Nucleus</location>
    </subcellularLocation>
</comment>
<dbReference type="SMART" id="SM00526">
    <property type="entry name" value="H15"/>
    <property type="match status" value="1"/>
</dbReference>
<feature type="compositionally biased region" description="Basic residues" evidence="8">
    <location>
        <begin position="213"/>
        <end position="228"/>
    </location>
</feature>
<protein>
    <submittedName>
        <fullName evidence="10">Histone H1-III</fullName>
    </submittedName>
</protein>
<evidence type="ECO:0000256" key="5">
    <source>
        <dbReference type="ARBA" id="ARBA00023125"/>
    </source>
</evidence>
<dbReference type="InterPro" id="IPR005819">
    <property type="entry name" value="H1/H5"/>
</dbReference>
<evidence type="ECO:0000259" key="9">
    <source>
        <dbReference type="PROSITE" id="PS51504"/>
    </source>
</evidence>
<dbReference type="PRINTS" id="PR00624">
    <property type="entry name" value="HISTONEH5"/>
</dbReference>
<feature type="region of interest" description="Disordered" evidence="8">
    <location>
        <begin position="188"/>
        <end position="228"/>
    </location>
</feature>
<dbReference type="InterPro" id="IPR005818">
    <property type="entry name" value="Histone_H1/H5_H15"/>
</dbReference>
<dbReference type="GO" id="GO:0031492">
    <property type="term" value="F:nucleosomal DNA binding"/>
    <property type="evidence" value="ECO:0007669"/>
    <property type="project" value="TreeGrafter"/>
</dbReference>
<dbReference type="PANTHER" id="PTHR11467">
    <property type="entry name" value="HISTONE H1"/>
    <property type="match status" value="1"/>
</dbReference>
<evidence type="ECO:0000256" key="3">
    <source>
        <dbReference type="ARBA" id="ARBA00004286"/>
    </source>
</evidence>
<evidence type="ECO:0000256" key="8">
    <source>
        <dbReference type="SAM" id="MobiDB-lite"/>
    </source>
</evidence>
<dbReference type="EMBL" id="GGMR01006840">
    <property type="protein sequence ID" value="MBY19459.1"/>
    <property type="molecule type" value="Transcribed_RNA"/>
</dbReference>
<dbReference type="GO" id="GO:0045910">
    <property type="term" value="P:negative regulation of DNA recombination"/>
    <property type="evidence" value="ECO:0007669"/>
    <property type="project" value="TreeGrafter"/>
</dbReference>
<dbReference type="Pfam" id="PF00538">
    <property type="entry name" value="Linker_histone"/>
    <property type="match status" value="1"/>
</dbReference>
<dbReference type="AlphaFoldDB" id="A0A2S2NQI6"/>
<proteinExistence type="inferred from homology"/>
<dbReference type="GO" id="GO:0005634">
    <property type="term" value="C:nucleus"/>
    <property type="evidence" value="ECO:0007669"/>
    <property type="project" value="UniProtKB-SubCell"/>
</dbReference>
<sequence length="228" mass="24064">MSESEDSVVSTASSATSSPTALPKSPLQKDVALTGVTAQRPTLGHPSTAVMVTAAIKTLNDKKGTTLQAIKKYLAVHYQMDSTKSAPYIRRYLKAAVTKGDLIQTNGTGANGKFKLPIEVKKPAVKKKKAVVAKKKPDAKKPTAVKPVTSTKRKSIDGTTMTTLSNVKKSKKVTKTVVKPKPKTVKAVATDSTNKTKKAESAAIQSKTTAKVVAKKAPAKKAAAPKKK</sequence>
<dbReference type="CDD" id="cd00073">
    <property type="entry name" value="H15"/>
    <property type="match status" value="1"/>
</dbReference>
<evidence type="ECO:0000256" key="1">
    <source>
        <dbReference type="ARBA" id="ARBA00002809"/>
    </source>
</evidence>
<feature type="compositionally biased region" description="Low complexity" evidence="8">
    <location>
        <begin position="7"/>
        <end position="18"/>
    </location>
</feature>
<dbReference type="GO" id="GO:0006334">
    <property type="term" value="P:nucleosome assembly"/>
    <property type="evidence" value="ECO:0007669"/>
    <property type="project" value="InterPro"/>
</dbReference>
<dbReference type="FunFam" id="1.10.10.10:FF:000140">
    <property type="entry name" value="Histone H1.0"/>
    <property type="match status" value="1"/>
</dbReference>
<keyword evidence="5 7" id="KW-0238">DNA-binding</keyword>
<name>A0A2S2NQI6_SCHGA</name>
<dbReference type="Gene3D" id="1.10.10.10">
    <property type="entry name" value="Winged helix-like DNA-binding domain superfamily/Winged helix DNA-binding domain"/>
    <property type="match status" value="1"/>
</dbReference>
<accession>A0A2S2NQI6</accession>
<keyword evidence="4 7" id="KW-0158">Chromosome</keyword>
<comment type="similarity">
    <text evidence="7">Belongs to the histone H1/H5 family.</text>
</comment>
<dbReference type="InterPro" id="IPR036390">
    <property type="entry name" value="WH_DNA-bd_sf"/>
</dbReference>
<dbReference type="PANTHER" id="PTHR11467:SF20">
    <property type="entry name" value="H15 DOMAIN-CONTAINING PROTEIN-RELATED"/>
    <property type="match status" value="1"/>
</dbReference>